<dbReference type="EMBL" id="JAKROA010000012">
    <property type="protein sequence ID" value="KAL5104405.1"/>
    <property type="molecule type" value="Genomic_DNA"/>
</dbReference>
<name>A0ABR4Q469_9CEST</name>
<evidence type="ECO:0000256" key="1">
    <source>
        <dbReference type="SAM" id="Coils"/>
    </source>
</evidence>
<keyword evidence="4" id="KW-1185">Reference proteome</keyword>
<feature type="region of interest" description="Disordered" evidence="2">
    <location>
        <begin position="1"/>
        <end position="45"/>
    </location>
</feature>
<accession>A0ABR4Q469</accession>
<feature type="coiled-coil region" evidence="1">
    <location>
        <begin position="63"/>
        <end position="140"/>
    </location>
</feature>
<keyword evidence="1" id="KW-0175">Coiled coil</keyword>
<organism evidence="3 4">
    <name type="scientific">Taenia crassiceps</name>
    <dbReference type="NCBI Taxonomy" id="6207"/>
    <lineage>
        <taxon>Eukaryota</taxon>
        <taxon>Metazoa</taxon>
        <taxon>Spiralia</taxon>
        <taxon>Lophotrochozoa</taxon>
        <taxon>Platyhelminthes</taxon>
        <taxon>Cestoda</taxon>
        <taxon>Eucestoda</taxon>
        <taxon>Cyclophyllidea</taxon>
        <taxon>Taeniidae</taxon>
        <taxon>Taenia</taxon>
    </lineage>
</organism>
<evidence type="ECO:0000256" key="2">
    <source>
        <dbReference type="SAM" id="MobiDB-lite"/>
    </source>
</evidence>
<reference evidence="3 4" key="1">
    <citation type="journal article" date="2022" name="Front. Cell. Infect. Microbiol.">
        <title>The Genomes of Two Strains of Taenia crassiceps the Animal Model for the Study of Human Cysticercosis.</title>
        <authorList>
            <person name="Bobes R.J."/>
            <person name="Estrada K."/>
            <person name="Rios-Valencia D.G."/>
            <person name="Calderon-Gallegos A."/>
            <person name="de la Torre P."/>
            <person name="Carrero J.C."/>
            <person name="Sanchez-Flores A."/>
            <person name="Laclette J.P."/>
        </authorList>
    </citation>
    <scope>NUCLEOTIDE SEQUENCE [LARGE SCALE GENOMIC DNA]</scope>
    <source>
        <strain evidence="3">WFUcys</strain>
    </source>
</reference>
<evidence type="ECO:0008006" key="5">
    <source>
        <dbReference type="Google" id="ProtNLM"/>
    </source>
</evidence>
<dbReference type="Proteomes" id="UP001651158">
    <property type="component" value="Unassembled WGS sequence"/>
</dbReference>
<comment type="caution">
    <text evidence="3">The sequence shown here is derived from an EMBL/GenBank/DDBJ whole genome shotgun (WGS) entry which is preliminary data.</text>
</comment>
<evidence type="ECO:0000313" key="4">
    <source>
        <dbReference type="Proteomes" id="UP001651158"/>
    </source>
</evidence>
<evidence type="ECO:0000313" key="3">
    <source>
        <dbReference type="EMBL" id="KAL5104405.1"/>
    </source>
</evidence>
<sequence>MPSKSKKSKKVSKQSKGRGKSGKATKALAKKKKPSTLSIDPVQRQAARSRALEARLYFQLADISNKKSQLQRARDLQVKAETELENYKETMEEVSAFTNWQHEHTVERLTERLQELTAANASLTQERDNLQTKLDAVLEESKSTLASRDVEIARLNELVKDSYYKYERAFGMFVDRLVEKLTEEWENEKPFLQELEECACAEFMQCGLVSTFD</sequence>
<protein>
    <recommendedName>
        <fullName evidence="5">Coiled-coil domain-containing protein 153</fullName>
    </recommendedName>
</protein>
<feature type="compositionally biased region" description="Basic residues" evidence="2">
    <location>
        <begin position="1"/>
        <end position="34"/>
    </location>
</feature>
<gene>
    <name evidence="3" type="ORF">TcWFU_001529</name>
</gene>
<proteinExistence type="predicted"/>